<proteinExistence type="predicted"/>
<feature type="non-terminal residue" evidence="1">
    <location>
        <position position="1"/>
    </location>
</feature>
<organism evidence="1 2">
    <name type="scientific">Stegodyphus mimosarum</name>
    <name type="common">African social velvet spider</name>
    <dbReference type="NCBI Taxonomy" id="407821"/>
    <lineage>
        <taxon>Eukaryota</taxon>
        <taxon>Metazoa</taxon>
        <taxon>Ecdysozoa</taxon>
        <taxon>Arthropoda</taxon>
        <taxon>Chelicerata</taxon>
        <taxon>Arachnida</taxon>
        <taxon>Araneae</taxon>
        <taxon>Araneomorphae</taxon>
        <taxon>Entelegynae</taxon>
        <taxon>Eresoidea</taxon>
        <taxon>Eresidae</taxon>
        <taxon>Stegodyphus</taxon>
    </lineage>
</organism>
<reference evidence="1 2" key="1">
    <citation type="submission" date="2013-11" db="EMBL/GenBank/DDBJ databases">
        <title>Genome sequencing of Stegodyphus mimosarum.</title>
        <authorList>
            <person name="Bechsgaard J."/>
        </authorList>
    </citation>
    <scope>NUCLEOTIDE SEQUENCE [LARGE SCALE GENOMIC DNA]</scope>
</reference>
<keyword evidence="2" id="KW-1185">Reference proteome</keyword>
<protein>
    <submittedName>
        <fullName evidence="1">Uncharacterized protein</fullName>
    </submittedName>
</protein>
<accession>A0A087UDA3</accession>
<name>A0A087UDA3_STEMI</name>
<dbReference type="Proteomes" id="UP000054359">
    <property type="component" value="Unassembled WGS sequence"/>
</dbReference>
<dbReference type="EMBL" id="KK119310">
    <property type="protein sequence ID" value="KFM75342.1"/>
    <property type="molecule type" value="Genomic_DNA"/>
</dbReference>
<dbReference type="SUPFAM" id="SSF53822">
    <property type="entry name" value="Periplasmic binding protein-like I"/>
    <property type="match status" value="1"/>
</dbReference>
<evidence type="ECO:0000313" key="1">
    <source>
        <dbReference type="EMBL" id="KFM75342.1"/>
    </source>
</evidence>
<feature type="non-terminal residue" evidence="1">
    <location>
        <position position="104"/>
    </location>
</feature>
<sequence length="104" mass="11214">IGHVQTADCSEKRIPPLFAVLTEGDWDSLEVPLKLLNAFSVPVISTTQGSSNANLLSTAPSTEALARAAVSVLRHLRLLEVAVMAEDDPPSRLFQDFSRQAQVS</sequence>
<evidence type="ECO:0000313" key="2">
    <source>
        <dbReference type="Proteomes" id="UP000054359"/>
    </source>
</evidence>
<dbReference type="InterPro" id="IPR028082">
    <property type="entry name" value="Peripla_BP_I"/>
</dbReference>
<dbReference type="AlphaFoldDB" id="A0A087UDA3"/>
<dbReference type="OrthoDB" id="9880600at2759"/>
<dbReference type="Gene3D" id="3.40.50.2300">
    <property type="match status" value="2"/>
</dbReference>
<gene>
    <name evidence="1" type="ORF">X975_25346</name>
</gene>